<evidence type="ECO:0000313" key="2">
    <source>
        <dbReference type="EMBL" id="TFK25358.1"/>
    </source>
</evidence>
<dbReference type="STRING" id="230819.A0A5C3LAQ8"/>
<gene>
    <name evidence="2" type="ORF">FA15DRAFT_668584</name>
</gene>
<proteinExistence type="predicted"/>
<dbReference type="PANTHER" id="PTHR32440">
    <property type="entry name" value="PHOSPHATASE DCR2-RELATED-RELATED"/>
    <property type="match status" value="1"/>
</dbReference>
<dbReference type="EMBL" id="ML210187">
    <property type="protein sequence ID" value="TFK25358.1"/>
    <property type="molecule type" value="Genomic_DNA"/>
</dbReference>
<dbReference type="AlphaFoldDB" id="A0A5C3LAQ8"/>
<keyword evidence="3" id="KW-1185">Reference proteome</keyword>
<dbReference type="OrthoDB" id="783096at2759"/>
<dbReference type="SUPFAM" id="SSF56300">
    <property type="entry name" value="Metallo-dependent phosphatases"/>
    <property type="match status" value="1"/>
</dbReference>
<dbReference type="GO" id="GO:0005737">
    <property type="term" value="C:cytoplasm"/>
    <property type="evidence" value="ECO:0007669"/>
    <property type="project" value="TreeGrafter"/>
</dbReference>
<evidence type="ECO:0000313" key="3">
    <source>
        <dbReference type="Proteomes" id="UP000307440"/>
    </source>
</evidence>
<dbReference type="Proteomes" id="UP000307440">
    <property type="component" value="Unassembled WGS sequence"/>
</dbReference>
<feature type="domain" description="Calcineurin-like phosphoesterase" evidence="1">
    <location>
        <begin position="110"/>
        <end position="373"/>
    </location>
</feature>
<dbReference type="PANTHER" id="PTHR32440:SF11">
    <property type="entry name" value="METALLOPHOSPHOESTERASE DOMAIN-CONTAINING PROTEIN"/>
    <property type="match status" value="1"/>
</dbReference>
<evidence type="ECO:0000259" key="1">
    <source>
        <dbReference type="Pfam" id="PF00149"/>
    </source>
</evidence>
<sequence>MTGLFSWQRSAQIGLAYLYLTLFTSFARGLPTTDSGLTGSRAVSDKEPWWSKYLTSNLPSLAGPPRGSNQAKIGLGYAPDSDSPRRVVVDLDPYPALGKPRNTFRPDDTFKITVFSDLHFGEGPEVDWGPEQDRNSTRLMKTVLREEQPDYVVLNGDLITGENTFRENSTTLIDQIVAPLNAAGVAFSSTHGNHDNDVNITHIEEIIQEQKLAPLSYTRTASSSIGGKRGPGNYWVPVYQSQLDPAPVLILWFFDSRGGIYPDGNAGTKPIPDWVDASVADWIQSESALMEAAWGPDTQRSAMAFMHIPPYAIKVVQAKLDSSKNPGQNADYLGRGSVQASMDPNSVGNDEPFWDAVSKIKNLRAVISGHDHGNEWCAREPTKDVVFCFDKHSGYGGYSDSGWGHGVRNIVFKTSRPDASIDTWIRLEDGDIRARVALEDVSE</sequence>
<name>A0A5C3LAQ8_COPMA</name>
<reference evidence="2 3" key="1">
    <citation type="journal article" date="2019" name="Nat. Ecol. Evol.">
        <title>Megaphylogeny resolves global patterns of mushroom evolution.</title>
        <authorList>
            <person name="Varga T."/>
            <person name="Krizsan K."/>
            <person name="Foldi C."/>
            <person name="Dima B."/>
            <person name="Sanchez-Garcia M."/>
            <person name="Sanchez-Ramirez S."/>
            <person name="Szollosi G.J."/>
            <person name="Szarkandi J.G."/>
            <person name="Papp V."/>
            <person name="Albert L."/>
            <person name="Andreopoulos W."/>
            <person name="Angelini C."/>
            <person name="Antonin V."/>
            <person name="Barry K.W."/>
            <person name="Bougher N.L."/>
            <person name="Buchanan P."/>
            <person name="Buyck B."/>
            <person name="Bense V."/>
            <person name="Catcheside P."/>
            <person name="Chovatia M."/>
            <person name="Cooper J."/>
            <person name="Damon W."/>
            <person name="Desjardin D."/>
            <person name="Finy P."/>
            <person name="Geml J."/>
            <person name="Haridas S."/>
            <person name="Hughes K."/>
            <person name="Justo A."/>
            <person name="Karasinski D."/>
            <person name="Kautmanova I."/>
            <person name="Kiss B."/>
            <person name="Kocsube S."/>
            <person name="Kotiranta H."/>
            <person name="LaButti K.M."/>
            <person name="Lechner B.E."/>
            <person name="Liimatainen K."/>
            <person name="Lipzen A."/>
            <person name="Lukacs Z."/>
            <person name="Mihaltcheva S."/>
            <person name="Morgado L.N."/>
            <person name="Niskanen T."/>
            <person name="Noordeloos M.E."/>
            <person name="Ohm R.A."/>
            <person name="Ortiz-Santana B."/>
            <person name="Ovrebo C."/>
            <person name="Racz N."/>
            <person name="Riley R."/>
            <person name="Savchenko A."/>
            <person name="Shiryaev A."/>
            <person name="Soop K."/>
            <person name="Spirin V."/>
            <person name="Szebenyi C."/>
            <person name="Tomsovsky M."/>
            <person name="Tulloss R.E."/>
            <person name="Uehling J."/>
            <person name="Grigoriev I.V."/>
            <person name="Vagvolgyi C."/>
            <person name="Papp T."/>
            <person name="Martin F.M."/>
            <person name="Miettinen O."/>
            <person name="Hibbett D.S."/>
            <person name="Nagy L.G."/>
        </authorList>
    </citation>
    <scope>NUCLEOTIDE SEQUENCE [LARGE SCALE GENOMIC DNA]</scope>
    <source>
        <strain evidence="2 3">CBS 121175</strain>
    </source>
</reference>
<protein>
    <submittedName>
        <fullName evidence="2">Metallo-dependent phosphatase</fullName>
    </submittedName>
</protein>
<dbReference type="InterPro" id="IPR029052">
    <property type="entry name" value="Metallo-depent_PP-like"/>
</dbReference>
<dbReference type="InterPro" id="IPR004843">
    <property type="entry name" value="Calcineurin-like_PHP"/>
</dbReference>
<dbReference type="GO" id="GO:0016788">
    <property type="term" value="F:hydrolase activity, acting on ester bonds"/>
    <property type="evidence" value="ECO:0007669"/>
    <property type="project" value="TreeGrafter"/>
</dbReference>
<dbReference type="Gene3D" id="3.60.21.10">
    <property type="match status" value="1"/>
</dbReference>
<dbReference type="CDD" id="cd07383">
    <property type="entry name" value="MPP_Dcr2"/>
    <property type="match status" value="1"/>
</dbReference>
<accession>A0A5C3LAQ8</accession>
<dbReference type="Pfam" id="PF00149">
    <property type="entry name" value="Metallophos"/>
    <property type="match status" value="1"/>
</dbReference>
<organism evidence="2 3">
    <name type="scientific">Coprinopsis marcescibilis</name>
    <name type="common">Agaric fungus</name>
    <name type="synonym">Psathyrella marcescibilis</name>
    <dbReference type="NCBI Taxonomy" id="230819"/>
    <lineage>
        <taxon>Eukaryota</taxon>
        <taxon>Fungi</taxon>
        <taxon>Dikarya</taxon>
        <taxon>Basidiomycota</taxon>
        <taxon>Agaricomycotina</taxon>
        <taxon>Agaricomycetes</taxon>
        <taxon>Agaricomycetidae</taxon>
        <taxon>Agaricales</taxon>
        <taxon>Agaricineae</taxon>
        <taxon>Psathyrellaceae</taxon>
        <taxon>Coprinopsis</taxon>
    </lineage>
</organism>